<feature type="region of interest" description="Disordered" evidence="1">
    <location>
        <begin position="241"/>
        <end position="284"/>
    </location>
</feature>
<organism evidence="3 4">
    <name type="scientific">Cladophialophora chaetospira</name>
    <dbReference type="NCBI Taxonomy" id="386627"/>
    <lineage>
        <taxon>Eukaryota</taxon>
        <taxon>Fungi</taxon>
        <taxon>Dikarya</taxon>
        <taxon>Ascomycota</taxon>
        <taxon>Pezizomycotina</taxon>
        <taxon>Eurotiomycetes</taxon>
        <taxon>Chaetothyriomycetidae</taxon>
        <taxon>Chaetothyriales</taxon>
        <taxon>Herpotrichiellaceae</taxon>
        <taxon>Cladophialophora</taxon>
    </lineage>
</organism>
<sequence length="309" mass="32860">MAISWISSVTVLSLCLTCASYAQSTSNFTIVGGQIYTPGLAIVDSPQPFTPLGGDFLEVALDISGDGKLSQPYFPPEADTGTLNITMFLFSYDTFLNLTISNGTTYGWRNDSFEDSEFKCNGKTTQGFQNAGCQEIMAQESGSTVKHVKWAWPDCLIGTKSSDRDRSSYNISIHQQFRINGTAFYTIFNLPIQVTNTIPQLTQLATIGTRPLCSLRQNTLQNQSAQDASVLGPTSQPYLGGAVSIGGSGQNGSPSSGGSTNSNGSPTSNASPTSNPGLPSPNTNGVVDRRLNGVYVHFVIACLGTALLY</sequence>
<evidence type="ECO:0008006" key="5">
    <source>
        <dbReference type="Google" id="ProtNLM"/>
    </source>
</evidence>
<protein>
    <recommendedName>
        <fullName evidence="5">Secreted protein</fullName>
    </recommendedName>
</protein>
<accession>A0AA38XC23</accession>
<feature type="chain" id="PRO_5041409066" description="Secreted protein" evidence="2">
    <location>
        <begin position="25"/>
        <end position="309"/>
    </location>
</feature>
<feature type="signal peptide" evidence="2">
    <location>
        <begin position="1"/>
        <end position="24"/>
    </location>
</feature>
<reference evidence="3" key="1">
    <citation type="submission" date="2022-10" db="EMBL/GenBank/DDBJ databases">
        <title>Culturing micro-colonial fungi from biological soil crusts in the Mojave desert and describing Neophaeococcomyces mojavensis, and introducing the new genera and species Taxawa tesnikishii.</title>
        <authorList>
            <person name="Kurbessoian T."/>
            <person name="Stajich J.E."/>
        </authorList>
    </citation>
    <scope>NUCLEOTIDE SEQUENCE</scope>
    <source>
        <strain evidence="3">TK_41</strain>
    </source>
</reference>
<gene>
    <name evidence="3" type="ORF">H2200_005359</name>
</gene>
<keyword evidence="2" id="KW-0732">Signal</keyword>
<evidence type="ECO:0000313" key="3">
    <source>
        <dbReference type="EMBL" id="KAJ9610582.1"/>
    </source>
</evidence>
<evidence type="ECO:0000313" key="4">
    <source>
        <dbReference type="Proteomes" id="UP001172673"/>
    </source>
</evidence>
<dbReference type="Proteomes" id="UP001172673">
    <property type="component" value="Unassembled WGS sequence"/>
</dbReference>
<dbReference type="EMBL" id="JAPDRK010000007">
    <property type="protein sequence ID" value="KAJ9610582.1"/>
    <property type="molecule type" value="Genomic_DNA"/>
</dbReference>
<dbReference type="AlphaFoldDB" id="A0AA38XC23"/>
<feature type="compositionally biased region" description="Low complexity" evidence="1">
    <location>
        <begin position="251"/>
        <end position="277"/>
    </location>
</feature>
<evidence type="ECO:0000256" key="1">
    <source>
        <dbReference type="SAM" id="MobiDB-lite"/>
    </source>
</evidence>
<evidence type="ECO:0000256" key="2">
    <source>
        <dbReference type="SAM" id="SignalP"/>
    </source>
</evidence>
<proteinExistence type="predicted"/>
<keyword evidence="4" id="KW-1185">Reference proteome</keyword>
<name>A0AA38XC23_9EURO</name>
<comment type="caution">
    <text evidence="3">The sequence shown here is derived from an EMBL/GenBank/DDBJ whole genome shotgun (WGS) entry which is preliminary data.</text>
</comment>